<keyword evidence="2" id="KW-0539">Nucleus</keyword>
<dbReference type="EnsemblMetazoa" id="CJA16828.1">
    <property type="protein sequence ID" value="CJA16828.1"/>
    <property type="gene ID" value="WBGene00136031"/>
</dbReference>
<dbReference type="InterPro" id="IPR050342">
    <property type="entry name" value="HMGB"/>
</dbReference>
<evidence type="ECO:0000256" key="2">
    <source>
        <dbReference type="PROSITE-ProRule" id="PRU00267"/>
    </source>
</evidence>
<keyword evidence="1 2" id="KW-0238">DNA-binding</keyword>
<evidence type="ECO:0000313" key="4">
    <source>
        <dbReference type="EnsemblMetazoa" id="CJA16828.1"/>
    </source>
</evidence>
<proteinExistence type="predicted"/>
<feature type="domain" description="HMG box" evidence="3">
    <location>
        <begin position="136"/>
        <end position="199"/>
    </location>
</feature>
<dbReference type="PANTHER" id="PTHR48112">
    <property type="entry name" value="HIGH MOBILITY GROUP PROTEIN DSP1"/>
    <property type="match status" value="1"/>
</dbReference>
<reference evidence="5" key="1">
    <citation type="submission" date="2010-08" db="EMBL/GenBank/DDBJ databases">
        <authorList>
            <consortium name="Caenorhabditis japonica Sequencing Consortium"/>
            <person name="Wilson R.K."/>
        </authorList>
    </citation>
    <scope>NUCLEOTIDE SEQUENCE [LARGE SCALE GENOMIC DNA]</scope>
    <source>
        <strain evidence="5">DF5081</strain>
    </source>
</reference>
<evidence type="ECO:0000313" key="5">
    <source>
        <dbReference type="Proteomes" id="UP000005237"/>
    </source>
</evidence>
<feature type="domain" description="HMG box" evidence="3">
    <location>
        <begin position="35"/>
        <end position="99"/>
    </location>
</feature>
<dbReference type="GO" id="GO:0005634">
    <property type="term" value="C:nucleus"/>
    <property type="evidence" value="ECO:0007669"/>
    <property type="project" value="UniProtKB-UniRule"/>
</dbReference>
<dbReference type="Gene3D" id="1.10.30.10">
    <property type="entry name" value="High mobility group box domain"/>
    <property type="match status" value="2"/>
</dbReference>
<evidence type="ECO:0000256" key="1">
    <source>
        <dbReference type="ARBA" id="ARBA00023125"/>
    </source>
</evidence>
<name>A0A8R1I302_CAEJA</name>
<organism evidence="4 5">
    <name type="scientific">Caenorhabditis japonica</name>
    <dbReference type="NCBI Taxonomy" id="281687"/>
    <lineage>
        <taxon>Eukaryota</taxon>
        <taxon>Metazoa</taxon>
        <taxon>Ecdysozoa</taxon>
        <taxon>Nematoda</taxon>
        <taxon>Chromadorea</taxon>
        <taxon>Rhabditida</taxon>
        <taxon>Rhabditina</taxon>
        <taxon>Rhabditomorpha</taxon>
        <taxon>Rhabditoidea</taxon>
        <taxon>Rhabditidae</taxon>
        <taxon>Peloderinae</taxon>
        <taxon>Caenorhabditis</taxon>
    </lineage>
</organism>
<dbReference type="InterPro" id="IPR009071">
    <property type="entry name" value="HMG_box_dom"/>
</dbReference>
<dbReference type="InterPro" id="IPR036910">
    <property type="entry name" value="HMG_box_dom_sf"/>
</dbReference>
<dbReference type="AlphaFoldDB" id="A0A8R1I302"/>
<feature type="DNA-binding region" description="HMG box" evidence="2">
    <location>
        <begin position="35"/>
        <end position="99"/>
    </location>
</feature>
<keyword evidence="5" id="KW-1185">Reference proteome</keyword>
<sequence>MFATISTRFIASKITPAVSRATSATSSDSLKQPIIGMRITPYAMFVKQNFKNDVNKKNSELMKELSAKWNNLKIDEKNKYTELSEKHYEKKLEEFKKLSTSEQENLVKIAAEKKADRASRKHRKELREIRKLEGRPTIPPNAYALFIKEKVVGSGEHAREKLKEAVVEWKTLTDSQKSKYTTEATKLNKQYHEDIAKWEAERAEKKEQKAH</sequence>
<dbReference type="Proteomes" id="UP000005237">
    <property type="component" value="Unassembled WGS sequence"/>
</dbReference>
<dbReference type="PANTHER" id="PTHR48112:SF34">
    <property type="entry name" value="HMG BOX-CONTAINING PROTEIN 5"/>
    <property type="match status" value="1"/>
</dbReference>
<feature type="DNA-binding region" description="HMG box" evidence="2">
    <location>
        <begin position="136"/>
        <end position="199"/>
    </location>
</feature>
<reference evidence="4" key="2">
    <citation type="submission" date="2022-06" db="UniProtKB">
        <authorList>
            <consortium name="EnsemblMetazoa"/>
        </authorList>
    </citation>
    <scope>IDENTIFICATION</scope>
    <source>
        <strain evidence="4">DF5081</strain>
    </source>
</reference>
<dbReference type="SUPFAM" id="SSF47095">
    <property type="entry name" value="HMG-box"/>
    <property type="match status" value="2"/>
</dbReference>
<accession>A0A8R1I302</accession>
<dbReference type="GO" id="GO:0006357">
    <property type="term" value="P:regulation of transcription by RNA polymerase II"/>
    <property type="evidence" value="ECO:0007669"/>
    <property type="project" value="TreeGrafter"/>
</dbReference>
<dbReference type="CDD" id="cd00084">
    <property type="entry name" value="HMG-box_SF"/>
    <property type="match status" value="1"/>
</dbReference>
<dbReference type="GO" id="GO:0003677">
    <property type="term" value="F:DNA binding"/>
    <property type="evidence" value="ECO:0007669"/>
    <property type="project" value="UniProtKB-UniRule"/>
</dbReference>
<dbReference type="OMA" id="AMYIKEN"/>
<dbReference type="PROSITE" id="PS50118">
    <property type="entry name" value="HMG_BOX_2"/>
    <property type="match status" value="2"/>
</dbReference>
<dbReference type="SMART" id="SM00398">
    <property type="entry name" value="HMG"/>
    <property type="match status" value="2"/>
</dbReference>
<protein>
    <recommendedName>
        <fullName evidence="3">HMG box domain-containing protein</fullName>
    </recommendedName>
</protein>
<evidence type="ECO:0000259" key="3">
    <source>
        <dbReference type="PROSITE" id="PS50118"/>
    </source>
</evidence>